<dbReference type="InterPro" id="IPR021524">
    <property type="entry name" value="DUF3188"/>
</dbReference>
<dbReference type="HOGENOM" id="CLU_190542_1_0_3"/>
<dbReference type="STRING" id="59922.P9303_01961"/>
<dbReference type="BioCyc" id="PMAR59922:G1G80-190-MONOMER"/>
<feature type="transmembrane region" description="Helical" evidence="1">
    <location>
        <begin position="35"/>
        <end position="52"/>
    </location>
</feature>
<gene>
    <name evidence="2" type="ordered locus">P9303_01961</name>
</gene>
<evidence type="ECO:0000256" key="1">
    <source>
        <dbReference type="SAM" id="Phobius"/>
    </source>
</evidence>
<dbReference type="RefSeq" id="WP_011824880.1">
    <property type="nucleotide sequence ID" value="NC_008820.1"/>
</dbReference>
<name>A2C641_PROM3</name>
<dbReference type="AlphaFoldDB" id="A2C641"/>
<dbReference type="Pfam" id="PF11384">
    <property type="entry name" value="DUF3188"/>
    <property type="match status" value="1"/>
</dbReference>
<evidence type="ECO:0000313" key="2">
    <source>
        <dbReference type="EMBL" id="ABM76951.1"/>
    </source>
</evidence>
<keyword evidence="1" id="KW-0812">Transmembrane</keyword>
<organism evidence="2 3">
    <name type="scientific">Prochlorococcus marinus (strain MIT 9303)</name>
    <dbReference type="NCBI Taxonomy" id="59922"/>
    <lineage>
        <taxon>Bacteria</taxon>
        <taxon>Bacillati</taxon>
        <taxon>Cyanobacteriota</taxon>
        <taxon>Cyanophyceae</taxon>
        <taxon>Synechococcales</taxon>
        <taxon>Prochlorococcaceae</taxon>
        <taxon>Prochlorococcus</taxon>
    </lineage>
</organism>
<sequence>MKRLGYPLISLAAPLLIVLAMLCLMHRQGSDRLQSIPAVLVGAALIISGAVGRRRRRSKLLAALHSTQTEEHEH</sequence>
<dbReference type="EMBL" id="CP000554">
    <property type="protein sequence ID" value="ABM76951.1"/>
    <property type="molecule type" value="Genomic_DNA"/>
</dbReference>
<dbReference type="KEGG" id="pmf:P9303_01961"/>
<dbReference type="Proteomes" id="UP000002274">
    <property type="component" value="Chromosome"/>
</dbReference>
<keyword evidence="1" id="KW-1133">Transmembrane helix</keyword>
<evidence type="ECO:0000313" key="3">
    <source>
        <dbReference type="Proteomes" id="UP000002274"/>
    </source>
</evidence>
<keyword evidence="1" id="KW-0472">Membrane</keyword>
<protein>
    <recommendedName>
        <fullName evidence="4">DUF3188 domain-containing protein</fullName>
    </recommendedName>
</protein>
<evidence type="ECO:0008006" key="4">
    <source>
        <dbReference type="Google" id="ProtNLM"/>
    </source>
</evidence>
<accession>A2C641</accession>
<reference evidence="2 3" key="1">
    <citation type="journal article" date="2007" name="PLoS Genet.">
        <title>Patterns and implications of gene gain and loss in the evolution of Prochlorococcus.</title>
        <authorList>
            <person name="Kettler G.C."/>
            <person name="Martiny A.C."/>
            <person name="Huang K."/>
            <person name="Zucker J."/>
            <person name="Coleman M.L."/>
            <person name="Rodrigue S."/>
            <person name="Chen F."/>
            <person name="Lapidus A."/>
            <person name="Ferriera S."/>
            <person name="Johnson J."/>
            <person name="Steglich C."/>
            <person name="Church G.M."/>
            <person name="Richardson P."/>
            <person name="Chisholm S.W."/>
        </authorList>
    </citation>
    <scope>NUCLEOTIDE SEQUENCE [LARGE SCALE GENOMIC DNA]</scope>
    <source>
        <strain evidence="2 3">MIT 9303</strain>
    </source>
</reference>
<proteinExistence type="predicted"/>